<evidence type="ECO:0000313" key="2">
    <source>
        <dbReference type="Proteomes" id="UP001589775"/>
    </source>
</evidence>
<sequence>MNTQQLIADAVRNSKDRSESTIWDRLFSIWFRRLVYTQIWEDPEADLAALQLPIGSTIVTISSGGCNALSYLTAKPAQVFAVDLNEAHLALLKLKLAGLRALPDYDQFWRFFGEGEADDNADLYRQRLRPQLDRDARSYWDERDFRGRPRYRYFTDGFYRHGALGSFIGFAHLLAKFAKIDLKALLEAAPDSLERQDALQRVDRLFHSGFARLLTRTPALLFSLGIPPQQRDLLGGNQPLNEVLHQRLLRLINVYPNETNYFAWQALSRRYPGPGDDCLPLYLQRSRYARMRSGAGLIIPVHENLRVFLESLPARQIDAVVLLDSQDWMAPEEIRALWDAIDRSGKDSVRVIFRTAGAESPLETEALSPLQQVWHRDAERSAIGFDRDRSGIYGGFHCYARRSASVA</sequence>
<name>A0ABV6EKY8_9BRAD</name>
<dbReference type="InterPro" id="IPR021829">
    <property type="entry name" value="DUF3419"/>
</dbReference>
<protein>
    <submittedName>
        <fullName evidence="1">DUF3419 family protein</fullName>
    </submittedName>
</protein>
<dbReference type="RefSeq" id="WP_378383167.1">
    <property type="nucleotide sequence ID" value="NZ_JBHLWM010000001.1"/>
</dbReference>
<dbReference type="EMBL" id="JBHLWM010000001">
    <property type="protein sequence ID" value="MFC0238880.1"/>
    <property type="molecule type" value="Genomic_DNA"/>
</dbReference>
<evidence type="ECO:0000313" key="1">
    <source>
        <dbReference type="EMBL" id="MFC0238880.1"/>
    </source>
</evidence>
<reference evidence="1 2" key="1">
    <citation type="submission" date="2024-09" db="EMBL/GenBank/DDBJ databases">
        <authorList>
            <person name="Sun Q."/>
            <person name="Mori K."/>
        </authorList>
    </citation>
    <scope>NUCLEOTIDE SEQUENCE [LARGE SCALE GENOMIC DNA]</scope>
    <source>
        <strain evidence="1 2">KCTC 23279</strain>
    </source>
</reference>
<dbReference type="Pfam" id="PF11899">
    <property type="entry name" value="DUF3419"/>
    <property type="match status" value="1"/>
</dbReference>
<keyword evidence="2" id="KW-1185">Reference proteome</keyword>
<accession>A0ABV6EKY8</accession>
<comment type="caution">
    <text evidence="1">The sequence shown here is derived from an EMBL/GenBank/DDBJ whole genome shotgun (WGS) entry which is preliminary data.</text>
</comment>
<proteinExistence type="predicted"/>
<dbReference type="PANTHER" id="PTHR47473:SF1">
    <property type="entry name" value="METHYLTRANSFERASE DOMAIN-CONTAINING PROTEIN"/>
    <property type="match status" value="1"/>
</dbReference>
<organism evidence="1 2">
    <name type="scientific">Rhodopseudomonas telluris</name>
    <dbReference type="NCBI Taxonomy" id="644215"/>
    <lineage>
        <taxon>Bacteria</taxon>
        <taxon>Pseudomonadati</taxon>
        <taxon>Pseudomonadota</taxon>
        <taxon>Alphaproteobacteria</taxon>
        <taxon>Hyphomicrobiales</taxon>
        <taxon>Nitrobacteraceae</taxon>
        <taxon>Rhodopseudomonas</taxon>
    </lineage>
</organism>
<gene>
    <name evidence="1" type="ORF">ACFFJ6_00305</name>
</gene>
<dbReference type="PANTHER" id="PTHR47473">
    <property type="entry name" value="BTA1P"/>
    <property type="match status" value="1"/>
</dbReference>
<dbReference type="Proteomes" id="UP001589775">
    <property type="component" value="Unassembled WGS sequence"/>
</dbReference>